<dbReference type="InterPro" id="IPR035328">
    <property type="entry name" value="DUF3048_C"/>
</dbReference>
<dbReference type="EMBL" id="CAEZXM010000221">
    <property type="protein sequence ID" value="CAB4699311.1"/>
    <property type="molecule type" value="Genomic_DNA"/>
</dbReference>
<dbReference type="AlphaFoldDB" id="A0A6J6PIL9"/>
<reference evidence="3" key="1">
    <citation type="submission" date="2020-05" db="EMBL/GenBank/DDBJ databases">
        <authorList>
            <person name="Chiriac C."/>
            <person name="Salcher M."/>
            <person name="Ghai R."/>
            <person name="Kavagutti S V."/>
        </authorList>
    </citation>
    <scope>NUCLEOTIDE SEQUENCE</scope>
</reference>
<accession>A0A6J6PIL9</accession>
<organism evidence="3">
    <name type="scientific">freshwater metagenome</name>
    <dbReference type="NCBI Taxonomy" id="449393"/>
    <lineage>
        <taxon>unclassified sequences</taxon>
        <taxon>metagenomes</taxon>
        <taxon>ecological metagenomes</taxon>
    </lineage>
</organism>
<dbReference type="SUPFAM" id="SSF159774">
    <property type="entry name" value="YerB-like"/>
    <property type="match status" value="1"/>
</dbReference>
<dbReference type="Gene3D" id="3.50.90.10">
    <property type="entry name" value="YerB-like"/>
    <property type="match status" value="1"/>
</dbReference>
<gene>
    <name evidence="3" type="ORF">UFOPK2366_01184</name>
</gene>
<feature type="domain" description="DUF3048" evidence="1">
    <location>
        <begin position="4"/>
        <end position="141"/>
    </location>
</feature>
<protein>
    <submittedName>
        <fullName evidence="3">Unannotated protein</fullName>
    </submittedName>
</protein>
<sequence>MYPLTGIPVADPVIAARPALVVKIDNASGARPQTGFNAADIVFEEIVNARITRFAMVFHSRDSDPVGPIRSGRIQDIDMFGSYNRPLFAWSGGNKTVTAAVDASDLVNLSQLRVGVYFRTTDKPVPHNLYSRTSALWKKAPAGSQPPVQQFSYRRDGDAVAGSPSAGVDVKLDSINVNWKWNASKGLYFRQMGGKNHFDAAGGQVTTNNVVVLAMNYLPGISDSPDAQTIGTGEAYVFTGGNYVHATWTRTDRLLPFVLTADDGSVVGLTPGRTFVELPRVNLTQPLPAP</sequence>
<feature type="domain" description="DUF3048" evidence="2">
    <location>
        <begin position="170"/>
        <end position="276"/>
    </location>
</feature>
<dbReference type="InterPro" id="IPR021416">
    <property type="entry name" value="DUF3048_N"/>
</dbReference>
<evidence type="ECO:0000259" key="2">
    <source>
        <dbReference type="Pfam" id="PF17479"/>
    </source>
</evidence>
<dbReference type="Pfam" id="PF17479">
    <property type="entry name" value="DUF3048_C"/>
    <property type="match status" value="1"/>
</dbReference>
<dbReference type="Pfam" id="PF11258">
    <property type="entry name" value="DUF3048"/>
    <property type="match status" value="1"/>
</dbReference>
<proteinExistence type="predicted"/>
<name>A0A6J6PIL9_9ZZZZ</name>
<evidence type="ECO:0000313" key="3">
    <source>
        <dbReference type="EMBL" id="CAB4699311.1"/>
    </source>
</evidence>
<dbReference type="InterPro" id="IPR023158">
    <property type="entry name" value="YerB-like_sf"/>
</dbReference>
<evidence type="ECO:0000259" key="1">
    <source>
        <dbReference type="Pfam" id="PF11258"/>
    </source>
</evidence>